<evidence type="ECO:0000256" key="1">
    <source>
        <dbReference type="ARBA" id="ARBA00007090"/>
    </source>
</evidence>
<dbReference type="InterPro" id="IPR023346">
    <property type="entry name" value="Lysozyme-like_dom_sf"/>
</dbReference>
<dbReference type="EMBL" id="QETB01000001">
    <property type="protein sequence ID" value="PWF27052.1"/>
    <property type="molecule type" value="Genomic_DNA"/>
</dbReference>
<keyword evidence="3" id="KW-0121">Carboxypeptidase</keyword>
<keyword evidence="8" id="KW-0133">Cell shape</keyword>
<keyword evidence="4" id="KW-0645">Protease</keyword>
<dbReference type="PANTHER" id="PTHR32282">
    <property type="entry name" value="BINDING PROTEIN TRANSPEPTIDASE, PUTATIVE-RELATED"/>
    <property type="match status" value="1"/>
</dbReference>
<name>A0A2V1K8I2_9ACTO</name>
<proteinExistence type="inferred from homology"/>
<feature type="compositionally biased region" description="Acidic residues" evidence="14">
    <location>
        <begin position="725"/>
        <end position="737"/>
    </location>
</feature>
<feature type="domain" description="Glycosyl transferase family 51" evidence="16">
    <location>
        <begin position="77"/>
        <end position="264"/>
    </location>
</feature>
<dbReference type="GO" id="GO:0009252">
    <property type="term" value="P:peptidoglycan biosynthetic process"/>
    <property type="evidence" value="ECO:0007669"/>
    <property type="project" value="UniProtKB-KW"/>
</dbReference>
<evidence type="ECO:0000313" key="17">
    <source>
        <dbReference type="EMBL" id="PWF27052.1"/>
    </source>
</evidence>
<comment type="catalytic activity">
    <reaction evidence="13">
        <text>[GlcNAc-(1-&gt;4)-Mur2Ac(oyl-L-Ala-gamma-D-Glu-L-Lys-D-Ala-D-Ala)](n)-di-trans,octa-cis-undecaprenyl diphosphate + beta-D-GlcNAc-(1-&gt;4)-Mur2Ac(oyl-L-Ala-gamma-D-Glu-L-Lys-D-Ala-D-Ala)-di-trans,octa-cis-undecaprenyl diphosphate = [GlcNAc-(1-&gt;4)-Mur2Ac(oyl-L-Ala-gamma-D-Glu-L-Lys-D-Ala-D-Ala)](n+1)-di-trans,octa-cis-undecaprenyl diphosphate + di-trans,octa-cis-undecaprenyl diphosphate + H(+)</text>
        <dbReference type="Rhea" id="RHEA:23708"/>
        <dbReference type="Rhea" id="RHEA-COMP:9602"/>
        <dbReference type="Rhea" id="RHEA-COMP:9603"/>
        <dbReference type="ChEBI" id="CHEBI:15378"/>
        <dbReference type="ChEBI" id="CHEBI:58405"/>
        <dbReference type="ChEBI" id="CHEBI:60033"/>
        <dbReference type="ChEBI" id="CHEBI:78435"/>
        <dbReference type="EC" id="2.4.99.28"/>
    </reaction>
</comment>
<evidence type="ECO:0000256" key="13">
    <source>
        <dbReference type="ARBA" id="ARBA00049902"/>
    </source>
</evidence>
<evidence type="ECO:0000256" key="12">
    <source>
        <dbReference type="ARBA" id="ARBA00034000"/>
    </source>
</evidence>
<evidence type="ECO:0000256" key="2">
    <source>
        <dbReference type="ARBA" id="ARBA00007739"/>
    </source>
</evidence>
<evidence type="ECO:0000259" key="15">
    <source>
        <dbReference type="Pfam" id="PF00905"/>
    </source>
</evidence>
<dbReference type="GO" id="GO:0006508">
    <property type="term" value="P:proteolysis"/>
    <property type="evidence" value="ECO:0007669"/>
    <property type="project" value="UniProtKB-KW"/>
</dbReference>
<dbReference type="InterPro" id="IPR001264">
    <property type="entry name" value="Glyco_trans_51"/>
</dbReference>
<dbReference type="GO" id="GO:0008360">
    <property type="term" value="P:regulation of cell shape"/>
    <property type="evidence" value="ECO:0007669"/>
    <property type="project" value="UniProtKB-KW"/>
</dbReference>
<feature type="compositionally biased region" description="Polar residues" evidence="14">
    <location>
        <begin position="682"/>
        <end position="701"/>
    </location>
</feature>
<dbReference type="SUPFAM" id="SSF53955">
    <property type="entry name" value="Lysozyme-like"/>
    <property type="match status" value="1"/>
</dbReference>
<evidence type="ECO:0000259" key="16">
    <source>
        <dbReference type="Pfam" id="PF00912"/>
    </source>
</evidence>
<gene>
    <name evidence="17" type="ORF">DD236_01180</name>
</gene>
<dbReference type="Gene3D" id="3.40.710.10">
    <property type="entry name" value="DD-peptidase/beta-lactamase superfamily"/>
    <property type="match status" value="1"/>
</dbReference>
<dbReference type="GO" id="GO:0009002">
    <property type="term" value="F:serine-type D-Ala-D-Ala carboxypeptidase activity"/>
    <property type="evidence" value="ECO:0007669"/>
    <property type="project" value="UniProtKB-EC"/>
</dbReference>
<dbReference type="SUPFAM" id="SSF56601">
    <property type="entry name" value="beta-lactamase/transpeptidase-like"/>
    <property type="match status" value="1"/>
</dbReference>
<comment type="catalytic activity">
    <reaction evidence="12">
        <text>Preferential cleavage: (Ac)2-L-Lys-D-Ala-|-D-Ala. Also transpeptidation of peptidyl-alanyl moieties that are N-acyl substituents of D-alanine.</text>
        <dbReference type="EC" id="3.4.16.4"/>
    </reaction>
</comment>
<feature type="region of interest" description="Disordered" evidence="14">
    <location>
        <begin position="682"/>
        <end position="737"/>
    </location>
</feature>
<keyword evidence="5" id="KW-0328">Glycosyltransferase</keyword>
<reference evidence="18" key="1">
    <citation type="submission" date="2018-05" db="EMBL/GenBank/DDBJ databases">
        <authorList>
            <person name="Li Y."/>
        </authorList>
    </citation>
    <scope>NUCLEOTIDE SEQUENCE [LARGE SCALE GENOMIC DNA]</scope>
    <source>
        <strain evidence="18">sk1b4</strain>
    </source>
</reference>
<keyword evidence="6 17" id="KW-0808">Transferase</keyword>
<dbReference type="Pfam" id="PF00905">
    <property type="entry name" value="Transpeptidase"/>
    <property type="match status" value="1"/>
</dbReference>
<organism evidence="17 18">
    <name type="scientific">Ancrocorticia populi</name>
    <dbReference type="NCBI Taxonomy" id="2175228"/>
    <lineage>
        <taxon>Bacteria</taxon>
        <taxon>Bacillati</taxon>
        <taxon>Actinomycetota</taxon>
        <taxon>Actinomycetes</taxon>
        <taxon>Actinomycetales</taxon>
        <taxon>Actinomycetaceae</taxon>
        <taxon>Ancrocorticia</taxon>
    </lineage>
</organism>
<evidence type="ECO:0000256" key="5">
    <source>
        <dbReference type="ARBA" id="ARBA00022676"/>
    </source>
</evidence>
<dbReference type="InterPro" id="IPR036950">
    <property type="entry name" value="PBP_transglycosylase"/>
</dbReference>
<evidence type="ECO:0000256" key="3">
    <source>
        <dbReference type="ARBA" id="ARBA00022645"/>
    </source>
</evidence>
<dbReference type="AlphaFoldDB" id="A0A2V1K8I2"/>
<dbReference type="GO" id="GO:0071555">
    <property type="term" value="P:cell wall organization"/>
    <property type="evidence" value="ECO:0007669"/>
    <property type="project" value="UniProtKB-KW"/>
</dbReference>
<keyword evidence="10" id="KW-0511">Multifunctional enzyme</keyword>
<evidence type="ECO:0000256" key="4">
    <source>
        <dbReference type="ARBA" id="ARBA00022670"/>
    </source>
</evidence>
<keyword evidence="7" id="KW-0378">Hydrolase</keyword>
<dbReference type="InterPro" id="IPR050396">
    <property type="entry name" value="Glycosyltr_51/Transpeptidase"/>
</dbReference>
<dbReference type="GO" id="GO:0008955">
    <property type="term" value="F:peptidoglycan glycosyltransferase activity"/>
    <property type="evidence" value="ECO:0007669"/>
    <property type="project" value="UniProtKB-EC"/>
</dbReference>
<dbReference type="InterPro" id="IPR012338">
    <property type="entry name" value="Beta-lactam/transpept-like"/>
</dbReference>
<dbReference type="OrthoDB" id="9766909at2"/>
<evidence type="ECO:0000256" key="9">
    <source>
        <dbReference type="ARBA" id="ARBA00022984"/>
    </source>
</evidence>
<evidence type="ECO:0000256" key="6">
    <source>
        <dbReference type="ARBA" id="ARBA00022679"/>
    </source>
</evidence>
<dbReference type="GO" id="GO:0008658">
    <property type="term" value="F:penicillin binding"/>
    <property type="evidence" value="ECO:0007669"/>
    <property type="project" value="InterPro"/>
</dbReference>
<dbReference type="InterPro" id="IPR001460">
    <property type="entry name" value="PCN-bd_Tpept"/>
</dbReference>
<evidence type="ECO:0000256" key="10">
    <source>
        <dbReference type="ARBA" id="ARBA00023268"/>
    </source>
</evidence>
<evidence type="ECO:0000256" key="11">
    <source>
        <dbReference type="ARBA" id="ARBA00023316"/>
    </source>
</evidence>
<keyword evidence="9" id="KW-0573">Peptidoglycan synthesis</keyword>
<evidence type="ECO:0000256" key="7">
    <source>
        <dbReference type="ARBA" id="ARBA00022801"/>
    </source>
</evidence>
<comment type="similarity">
    <text evidence="2">In the N-terminal section; belongs to the glycosyltransferase 51 family.</text>
</comment>
<evidence type="ECO:0000256" key="8">
    <source>
        <dbReference type="ARBA" id="ARBA00022960"/>
    </source>
</evidence>
<comment type="similarity">
    <text evidence="1">In the C-terminal section; belongs to the transpeptidase family.</text>
</comment>
<keyword evidence="11" id="KW-0961">Cell wall biogenesis/degradation</keyword>
<evidence type="ECO:0000313" key="18">
    <source>
        <dbReference type="Proteomes" id="UP000245283"/>
    </source>
</evidence>
<accession>A0A2V1K8I2</accession>
<dbReference type="Gene3D" id="1.10.3810.10">
    <property type="entry name" value="Biosynthetic peptidoglycan transglycosylase-like"/>
    <property type="match status" value="1"/>
</dbReference>
<dbReference type="RefSeq" id="WP_109092552.1">
    <property type="nucleotide sequence ID" value="NZ_CAMELQ010000038.1"/>
</dbReference>
<keyword evidence="18" id="KW-1185">Reference proteome</keyword>
<dbReference type="Proteomes" id="UP000245283">
    <property type="component" value="Unassembled WGS sequence"/>
</dbReference>
<feature type="domain" description="Penicillin-binding protein transpeptidase" evidence="15">
    <location>
        <begin position="372"/>
        <end position="630"/>
    </location>
</feature>
<feature type="compositionally biased region" description="Gly residues" evidence="14">
    <location>
        <begin position="711"/>
        <end position="724"/>
    </location>
</feature>
<evidence type="ECO:0000256" key="14">
    <source>
        <dbReference type="SAM" id="MobiDB-lite"/>
    </source>
</evidence>
<protein>
    <submittedName>
        <fullName evidence="17">Peptidoglycan glycosyltransferase</fullName>
    </submittedName>
</protein>
<dbReference type="Pfam" id="PF00912">
    <property type="entry name" value="Transgly"/>
    <property type="match status" value="1"/>
</dbReference>
<comment type="caution">
    <text evidence="17">The sequence shown here is derived from an EMBL/GenBank/DDBJ whole genome shotgun (WGS) entry which is preliminary data.</text>
</comment>
<sequence>MSSSRQQGATARQIMTQTFALLSAIILGGALIAGMVMPVVTAAGTTVNAGTALFEGVPEDLGFTEPSEQSVILASDGSVLARFYAENRIVVASDQISDHMKNAAVSIEDRRFYEHHGVDVQGILGALVSNITGSTLSGGSSITQQYVRNALIEQGRVSGDDSEINEATEKSIGRKINEARYAVSIEKTMSKDEILTGYLNLAQFGRSEYGVEAAAQRYFSKNAADLSITEAATLAGITQSPARWDPIRHPEDAQKRRNTVLGTMLENDYITQEEYDKAIDTPLEDTLKVSDPQNGCESAGNSAYFCEYVVQDILQDDSWGEDRDDRVSQLYRGGLTIHSTMDPSAQKAAYNSIVEEIPVGDGSGTKMALSSVEPNTGHIKAMAQNTTYGNDAEDPYATTVNLNAGVDMKGGSGRQSGSTFKVFTLIEWLRQGHTAYETINSNSGTIPRSQFYSSCAPEQLADYKFTNLEGKGGGNMTVLESARQSVNGSFVHMASKLDMCNIGNIAQDLGVQRGDGEDWAYVPAQVLGANNISPLSLSVAAASIAAEGNACKPMSFTSIEDDDEEIVKKEPDCEQVLDKEVARETTSVLKQVVSNGATGESAQVPGREVAGKTGTSNNDYDAWFMGYTPQLATAIWHGHTEGQTSMIGSTINGRYYYEVYGGLFPAQVFSAYLPQALEGQSNESFTAPSRNVTKGPSTSRPSNSSSNSSNDGGGSSDSGDNGGGSDDDGGDSEDDDD</sequence>
<dbReference type="FunFam" id="1.10.3810.10:FF:000001">
    <property type="entry name" value="Penicillin-binding protein 1A"/>
    <property type="match status" value="1"/>
</dbReference>
<dbReference type="GO" id="GO:0030288">
    <property type="term" value="C:outer membrane-bounded periplasmic space"/>
    <property type="evidence" value="ECO:0007669"/>
    <property type="project" value="TreeGrafter"/>
</dbReference>
<dbReference type="PANTHER" id="PTHR32282:SF33">
    <property type="entry name" value="PEPTIDOGLYCAN GLYCOSYLTRANSFERASE"/>
    <property type="match status" value="1"/>
</dbReference>